<organism evidence="2 3">
    <name type="scientific">Ogataea philodendri</name>
    <dbReference type="NCBI Taxonomy" id="1378263"/>
    <lineage>
        <taxon>Eukaryota</taxon>
        <taxon>Fungi</taxon>
        <taxon>Dikarya</taxon>
        <taxon>Ascomycota</taxon>
        <taxon>Saccharomycotina</taxon>
        <taxon>Pichiomycetes</taxon>
        <taxon>Pichiales</taxon>
        <taxon>Pichiaceae</taxon>
        <taxon>Ogataea</taxon>
    </lineage>
</organism>
<protein>
    <submittedName>
        <fullName evidence="2">Uncharacterized protein</fullName>
    </submittedName>
</protein>
<dbReference type="EMBL" id="JAEUBE010000366">
    <property type="protein sequence ID" value="KAH3663574.1"/>
    <property type="molecule type" value="Genomic_DNA"/>
</dbReference>
<gene>
    <name evidence="2" type="ORF">OGAPHI_004975</name>
</gene>
<reference evidence="2" key="1">
    <citation type="journal article" date="2021" name="Open Biol.">
        <title>Shared evolutionary footprints suggest mitochondrial oxidative damage underlies multiple complex I losses in fungi.</title>
        <authorList>
            <person name="Schikora-Tamarit M.A."/>
            <person name="Marcet-Houben M."/>
            <person name="Nosek J."/>
            <person name="Gabaldon T."/>
        </authorList>
    </citation>
    <scope>NUCLEOTIDE SEQUENCE</scope>
    <source>
        <strain evidence="2">CBS6075</strain>
    </source>
</reference>
<name>A0A9P8T2V4_9ASCO</name>
<evidence type="ECO:0000313" key="2">
    <source>
        <dbReference type="EMBL" id="KAH3663574.1"/>
    </source>
</evidence>
<evidence type="ECO:0000256" key="1">
    <source>
        <dbReference type="SAM" id="MobiDB-lite"/>
    </source>
</evidence>
<dbReference type="AlphaFoldDB" id="A0A9P8T2V4"/>
<dbReference type="Proteomes" id="UP000769157">
    <property type="component" value="Unassembled WGS sequence"/>
</dbReference>
<dbReference type="OrthoDB" id="10532495at2759"/>
<evidence type="ECO:0000313" key="3">
    <source>
        <dbReference type="Proteomes" id="UP000769157"/>
    </source>
</evidence>
<dbReference type="RefSeq" id="XP_046059910.1">
    <property type="nucleotide sequence ID" value="XM_046206110.1"/>
</dbReference>
<feature type="region of interest" description="Disordered" evidence="1">
    <location>
        <begin position="32"/>
        <end position="72"/>
    </location>
</feature>
<reference evidence="2" key="2">
    <citation type="submission" date="2021-01" db="EMBL/GenBank/DDBJ databases">
        <authorList>
            <person name="Schikora-Tamarit M.A."/>
        </authorList>
    </citation>
    <scope>NUCLEOTIDE SEQUENCE</scope>
    <source>
        <strain evidence="2">CBS6075</strain>
    </source>
</reference>
<proteinExistence type="predicted"/>
<sequence>MCSGKDPANGRITIPMNTLEIGLSSVSSFRASTKKLDVGPKPATDTRRAMKQTLRGKNSSFSSDSDSVSESESESDESVAWLSESSLSCLSLSLILFIALNSSLVDTISEITDIMLSSNVIQVRKNRWLAIPFTAVLAIRALSRPPKKKHEPITRRLLDITDPTSEVMVKVASSLETVVPEMISSTRLPNVAFKRAPRAGPTWCSACSVTLDKILAKYINAKTKVITAPISFLRA</sequence>
<keyword evidence="3" id="KW-1185">Reference proteome</keyword>
<dbReference type="GeneID" id="70236939"/>
<comment type="caution">
    <text evidence="2">The sequence shown here is derived from an EMBL/GenBank/DDBJ whole genome shotgun (WGS) entry which is preliminary data.</text>
</comment>
<accession>A0A9P8T2V4</accession>
<feature type="compositionally biased region" description="Basic and acidic residues" evidence="1">
    <location>
        <begin position="34"/>
        <end position="48"/>
    </location>
</feature>